<protein>
    <submittedName>
        <fullName evidence="1">Uncharacterized protein</fullName>
    </submittedName>
</protein>
<gene>
    <name evidence="1" type="ORF">UFOVP612_9</name>
</gene>
<proteinExistence type="predicted"/>
<evidence type="ECO:0000313" key="1">
    <source>
        <dbReference type="EMBL" id="CAB4152462.1"/>
    </source>
</evidence>
<reference evidence="1" key="1">
    <citation type="submission" date="2020-04" db="EMBL/GenBank/DDBJ databases">
        <authorList>
            <person name="Chiriac C."/>
            <person name="Salcher M."/>
            <person name="Ghai R."/>
            <person name="Kavagutti S V."/>
        </authorList>
    </citation>
    <scope>NUCLEOTIDE SEQUENCE</scope>
</reference>
<name>A0A6J5N1C5_9CAUD</name>
<organism evidence="1">
    <name type="scientific">uncultured Caudovirales phage</name>
    <dbReference type="NCBI Taxonomy" id="2100421"/>
    <lineage>
        <taxon>Viruses</taxon>
        <taxon>Duplodnaviria</taxon>
        <taxon>Heunggongvirae</taxon>
        <taxon>Uroviricota</taxon>
        <taxon>Caudoviricetes</taxon>
        <taxon>Peduoviridae</taxon>
        <taxon>Maltschvirus</taxon>
        <taxon>Maltschvirus maltsch</taxon>
    </lineage>
</organism>
<dbReference type="EMBL" id="LR796574">
    <property type="protein sequence ID" value="CAB4152462.1"/>
    <property type="molecule type" value="Genomic_DNA"/>
</dbReference>
<accession>A0A6J5N1C5</accession>
<sequence>MDPEEQDEPESDESLRKMFRNSQIVSAACDRYFARKGMRCYDLKGNRINPLTKKQINKPCKPTSKD</sequence>